<dbReference type="RefSeq" id="WP_242864178.1">
    <property type="nucleotide sequence ID" value="NZ_LRVM01000003.1"/>
</dbReference>
<dbReference type="Pfam" id="PF04466">
    <property type="entry name" value="Terminase_3"/>
    <property type="match status" value="1"/>
</dbReference>
<proteinExistence type="predicted"/>
<evidence type="ECO:0000313" key="3">
    <source>
        <dbReference type="EMBL" id="KXL53386.1"/>
    </source>
</evidence>
<dbReference type="InterPro" id="IPR035413">
    <property type="entry name" value="Terminase_L_C"/>
</dbReference>
<comment type="caution">
    <text evidence="3">The sequence shown here is derived from an EMBL/GenBank/DDBJ whole genome shotgun (WGS) entry which is preliminary data.</text>
</comment>
<dbReference type="EMBL" id="LRVM01000003">
    <property type="protein sequence ID" value="KXL53386.1"/>
    <property type="molecule type" value="Genomic_DNA"/>
</dbReference>
<reference evidence="3 4" key="1">
    <citation type="submission" date="2016-01" db="EMBL/GenBank/DDBJ databases">
        <title>Genome sequence of Clostridium neopropionicum X4, DSM-3847.</title>
        <authorList>
            <person name="Poehlein A."/>
            <person name="Beck M.H."/>
            <person name="Bengelsdorf F.R."/>
            <person name="Daniel R."/>
            <person name="Duerre P."/>
        </authorList>
    </citation>
    <scope>NUCLEOTIDE SEQUENCE [LARGE SCALE GENOMIC DNA]</scope>
    <source>
        <strain evidence="3 4">DSM-3847</strain>
    </source>
</reference>
<evidence type="ECO:0000259" key="1">
    <source>
        <dbReference type="Pfam" id="PF04466"/>
    </source>
</evidence>
<dbReference type="Pfam" id="PF17288">
    <property type="entry name" value="Terminase_3C"/>
    <property type="match status" value="1"/>
</dbReference>
<organism evidence="3 4">
    <name type="scientific">Anaerotignum neopropionicum</name>
    <dbReference type="NCBI Taxonomy" id="36847"/>
    <lineage>
        <taxon>Bacteria</taxon>
        <taxon>Bacillati</taxon>
        <taxon>Bacillota</taxon>
        <taxon>Clostridia</taxon>
        <taxon>Lachnospirales</taxon>
        <taxon>Anaerotignaceae</taxon>
        <taxon>Anaerotignum</taxon>
    </lineage>
</organism>
<keyword evidence="4" id="KW-1185">Reference proteome</keyword>
<dbReference type="NCBIfam" id="TIGR01547">
    <property type="entry name" value="phage_term_2"/>
    <property type="match status" value="1"/>
</dbReference>
<evidence type="ECO:0000259" key="2">
    <source>
        <dbReference type="Pfam" id="PF17288"/>
    </source>
</evidence>
<feature type="domain" description="Phage terminase large subunit N-terminal" evidence="1">
    <location>
        <begin position="26"/>
        <end position="230"/>
    </location>
</feature>
<dbReference type="InterPro" id="IPR027417">
    <property type="entry name" value="P-loop_NTPase"/>
</dbReference>
<dbReference type="PANTHER" id="PTHR39184">
    <property type="match status" value="1"/>
</dbReference>
<dbReference type="InterPro" id="IPR035412">
    <property type="entry name" value="Terminase_L_N"/>
</dbReference>
<dbReference type="InterPro" id="IPR006437">
    <property type="entry name" value="Phage_terminase_lsu"/>
</dbReference>
<dbReference type="InterPro" id="IPR052380">
    <property type="entry name" value="Viral_DNA_packaging_terminase"/>
</dbReference>
<feature type="domain" description="Phage terminase large subunit C-terminal" evidence="2">
    <location>
        <begin position="265"/>
        <end position="407"/>
    </location>
</feature>
<dbReference type="Gene3D" id="3.30.420.280">
    <property type="match status" value="1"/>
</dbReference>
<name>A0A136WFQ0_9FIRM</name>
<evidence type="ECO:0000313" key="4">
    <source>
        <dbReference type="Proteomes" id="UP000070539"/>
    </source>
</evidence>
<dbReference type="Gene3D" id="3.40.50.300">
    <property type="entry name" value="P-loop containing nucleotide triphosphate hydrolases"/>
    <property type="match status" value="1"/>
</dbReference>
<sequence length="420" mass="49015">MITINLNITTEIFNDIYLPYITDYSHRYEVYKGSAGSGKSYYITQKILIKALSSKRKVLVMRKVGTSIKDSTWQLFIDVLHQFKMYDKCKVNKSELRIELPNHSIFLFKSLDDREKIKSIAGVTDIFCEECTEFSQSDIIQLNLRLRAKISNLQMFFALNPISKENYTFSYFRFHEKEENETIPIREYGNTIVFNSTYKNNKFLPQEYIDSLEELKETNPYEYTVYALGKFANLGKLVYPNHEIMEFDWREILKKPNTKAIFGLDFGYINDESALIFAIYSEDEKRIYIYDEIYQKGLLNNELAGLIIQKGIAKEIIIADCAERKSIDEIRKYGIPRIRPCRKGKGSILQGINKVSQNKIIIHPSCTNAIVEIKNYTWKKDKNTESYVNEANDSYNHLMDALRYSIQVIKAKANILTVKL</sequence>
<accession>A0A136WFQ0</accession>
<dbReference type="Proteomes" id="UP000070539">
    <property type="component" value="Unassembled WGS sequence"/>
</dbReference>
<protein>
    <submittedName>
        <fullName evidence="3">Phage terminase large subunit</fullName>
    </submittedName>
</protein>
<gene>
    <name evidence="3" type="ORF">CLNEO_13570</name>
</gene>
<dbReference type="AlphaFoldDB" id="A0A136WFQ0"/>
<dbReference type="STRING" id="36847.CLNEO_13570"/>
<dbReference type="PANTHER" id="PTHR39184:SF1">
    <property type="entry name" value="PBSX PHAGE TERMINASE LARGE SUBUNIT"/>
    <property type="match status" value="1"/>
</dbReference>